<evidence type="ECO:0000256" key="3">
    <source>
        <dbReference type="ARBA" id="ARBA00023163"/>
    </source>
</evidence>
<evidence type="ECO:0000256" key="4">
    <source>
        <dbReference type="ARBA" id="ARBA00023242"/>
    </source>
</evidence>
<feature type="domain" description="SGF29 C-terminal" evidence="5">
    <location>
        <begin position="1"/>
        <end position="85"/>
    </location>
</feature>
<accession>A0A915L4W3</accession>
<dbReference type="PROSITE" id="PS51518">
    <property type="entry name" value="SGF29_C"/>
    <property type="match status" value="1"/>
</dbReference>
<dbReference type="Pfam" id="PF07039">
    <property type="entry name" value="SGF29_Tudor"/>
    <property type="match status" value="1"/>
</dbReference>
<keyword evidence="2" id="KW-0805">Transcription regulation</keyword>
<comment type="subcellular location">
    <subcellularLocation>
        <location evidence="1">Nucleus</location>
    </subcellularLocation>
</comment>
<dbReference type="Proteomes" id="UP000887565">
    <property type="component" value="Unplaced"/>
</dbReference>
<reference evidence="7" key="1">
    <citation type="submission" date="2022-11" db="UniProtKB">
        <authorList>
            <consortium name="WormBaseParasite"/>
        </authorList>
    </citation>
    <scope>IDENTIFICATION</scope>
</reference>
<dbReference type="AlphaFoldDB" id="A0A915L4W3"/>
<dbReference type="PANTHER" id="PTHR21539:SF0">
    <property type="entry name" value="SAGA-ASSOCIATED FACTOR 29"/>
    <property type="match status" value="1"/>
</dbReference>
<name>A0A915L4W3_ROMCU</name>
<keyword evidence="4" id="KW-0539">Nucleus</keyword>
<dbReference type="WBParaSite" id="nRc.2.0.1.t45547-RA">
    <property type="protein sequence ID" value="nRc.2.0.1.t45547-RA"/>
    <property type="gene ID" value="nRc.2.0.1.g45547"/>
</dbReference>
<evidence type="ECO:0000256" key="1">
    <source>
        <dbReference type="ARBA" id="ARBA00004123"/>
    </source>
</evidence>
<sequence>SLAKRRVVPLPRWRAHPTLSPDALFPLNALVWALYPQTTCFYKGVVNRTPRDPRDPYLVAFEGATFFVGFSPPIAVPQRYVFVLN</sequence>
<evidence type="ECO:0000256" key="2">
    <source>
        <dbReference type="ARBA" id="ARBA00023015"/>
    </source>
</evidence>
<protein>
    <submittedName>
        <fullName evidence="7">SGF29 C-terminal domain-containing protein</fullName>
    </submittedName>
</protein>
<keyword evidence="3" id="KW-0804">Transcription</keyword>
<proteinExistence type="predicted"/>
<dbReference type="InterPro" id="IPR037802">
    <property type="entry name" value="SGF29"/>
</dbReference>
<keyword evidence="6" id="KW-1185">Reference proteome</keyword>
<dbReference type="Gene3D" id="2.30.30.140">
    <property type="match status" value="1"/>
</dbReference>
<dbReference type="PANTHER" id="PTHR21539">
    <property type="entry name" value="SAGA-ASSOCIATED FACTOR 29"/>
    <property type="match status" value="1"/>
</dbReference>
<dbReference type="GO" id="GO:0005634">
    <property type="term" value="C:nucleus"/>
    <property type="evidence" value="ECO:0007669"/>
    <property type="project" value="UniProtKB-SubCell"/>
</dbReference>
<dbReference type="InterPro" id="IPR010750">
    <property type="entry name" value="SGF29_tudor-like_dom"/>
</dbReference>
<dbReference type="CDD" id="cd20394">
    <property type="entry name" value="Tudor_SGF29_rpt2"/>
    <property type="match status" value="1"/>
</dbReference>
<evidence type="ECO:0000259" key="5">
    <source>
        <dbReference type="PROSITE" id="PS51518"/>
    </source>
</evidence>
<organism evidence="6 7">
    <name type="scientific">Romanomermis culicivorax</name>
    <name type="common">Nematode worm</name>
    <dbReference type="NCBI Taxonomy" id="13658"/>
    <lineage>
        <taxon>Eukaryota</taxon>
        <taxon>Metazoa</taxon>
        <taxon>Ecdysozoa</taxon>
        <taxon>Nematoda</taxon>
        <taxon>Enoplea</taxon>
        <taxon>Dorylaimia</taxon>
        <taxon>Mermithida</taxon>
        <taxon>Mermithoidea</taxon>
        <taxon>Mermithidae</taxon>
        <taxon>Romanomermis</taxon>
    </lineage>
</organism>
<evidence type="ECO:0000313" key="7">
    <source>
        <dbReference type="WBParaSite" id="nRc.2.0.1.t45547-RA"/>
    </source>
</evidence>
<dbReference type="GO" id="GO:0000124">
    <property type="term" value="C:SAGA complex"/>
    <property type="evidence" value="ECO:0007669"/>
    <property type="project" value="InterPro"/>
</dbReference>
<evidence type="ECO:0000313" key="6">
    <source>
        <dbReference type="Proteomes" id="UP000887565"/>
    </source>
</evidence>
<dbReference type="InterPro" id="IPR047287">
    <property type="entry name" value="Tudor_SGF29_rpt2"/>
</dbReference>